<dbReference type="InterPro" id="IPR036188">
    <property type="entry name" value="FAD/NAD-bd_sf"/>
</dbReference>
<dbReference type="Pfam" id="PF00732">
    <property type="entry name" value="GMC_oxred_N"/>
    <property type="match status" value="2"/>
</dbReference>
<evidence type="ECO:0000256" key="2">
    <source>
        <dbReference type="SAM" id="MobiDB-lite"/>
    </source>
</evidence>
<dbReference type="Gene3D" id="3.30.560.10">
    <property type="entry name" value="Glucose Oxidase, domain 3"/>
    <property type="match status" value="2"/>
</dbReference>
<dbReference type="SUPFAM" id="SSF54373">
    <property type="entry name" value="FAD-linked reductases, C-terminal domain"/>
    <property type="match status" value="1"/>
</dbReference>
<dbReference type="SUPFAM" id="SSF51905">
    <property type="entry name" value="FAD/NAD(P)-binding domain"/>
    <property type="match status" value="1"/>
</dbReference>
<accession>A0A4S9BVE2</accession>
<comment type="caution">
    <text evidence="4">The sequence shown here is derived from an EMBL/GenBank/DDBJ whole genome shotgun (WGS) entry which is preliminary data.</text>
</comment>
<reference evidence="4 5" key="1">
    <citation type="submission" date="2018-10" db="EMBL/GenBank/DDBJ databases">
        <title>Fifty Aureobasidium pullulans genomes reveal a recombining polyextremotolerant generalist.</title>
        <authorList>
            <person name="Gostincar C."/>
            <person name="Turk M."/>
            <person name="Zajc J."/>
            <person name="Gunde-Cimerman N."/>
        </authorList>
    </citation>
    <scope>NUCLEOTIDE SEQUENCE [LARGE SCALE GENOMIC DNA]</scope>
    <source>
        <strain evidence="4 5">EXF-10507</strain>
    </source>
</reference>
<organism evidence="4 5">
    <name type="scientific">Aureobasidium pullulans</name>
    <name type="common">Black yeast</name>
    <name type="synonym">Pullularia pullulans</name>
    <dbReference type="NCBI Taxonomy" id="5580"/>
    <lineage>
        <taxon>Eukaryota</taxon>
        <taxon>Fungi</taxon>
        <taxon>Dikarya</taxon>
        <taxon>Ascomycota</taxon>
        <taxon>Pezizomycotina</taxon>
        <taxon>Dothideomycetes</taxon>
        <taxon>Dothideomycetidae</taxon>
        <taxon>Dothideales</taxon>
        <taxon>Saccotheciaceae</taxon>
        <taxon>Aureobasidium</taxon>
    </lineage>
</organism>
<name>A0A4S9BVE2_AURPU</name>
<dbReference type="Pfam" id="PF05199">
    <property type="entry name" value="GMC_oxred_C"/>
    <property type="match status" value="1"/>
</dbReference>
<feature type="compositionally biased region" description="Low complexity" evidence="2">
    <location>
        <begin position="265"/>
        <end position="277"/>
    </location>
</feature>
<feature type="region of interest" description="Disordered" evidence="2">
    <location>
        <begin position="259"/>
        <end position="289"/>
    </location>
</feature>
<dbReference type="PANTHER" id="PTHR11552:SF115">
    <property type="entry name" value="DEHYDROGENASE XPTC-RELATED"/>
    <property type="match status" value="1"/>
</dbReference>
<evidence type="ECO:0000259" key="3">
    <source>
        <dbReference type="PROSITE" id="PS00624"/>
    </source>
</evidence>
<proteinExistence type="inferred from homology"/>
<dbReference type="GO" id="GO:0016614">
    <property type="term" value="F:oxidoreductase activity, acting on CH-OH group of donors"/>
    <property type="evidence" value="ECO:0007669"/>
    <property type="project" value="InterPro"/>
</dbReference>
<evidence type="ECO:0000256" key="1">
    <source>
        <dbReference type="ARBA" id="ARBA00010790"/>
    </source>
</evidence>
<dbReference type="AlphaFoldDB" id="A0A4S9BVE2"/>
<dbReference type="PANTHER" id="PTHR11552">
    <property type="entry name" value="GLUCOSE-METHANOL-CHOLINE GMC OXIDOREDUCTASE"/>
    <property type="match status" value="1"/>
</dbReference>
<sequence length="940" mass="103075">MNFLPLNSPLLDSYDYIGERLFSCRVSANMQLTDTVVGGGPSGLTVANRLSEDATVNVLLLEAGPADNHQPWIQIPFFAGQGVGSSLDWNLLTAPQTYLDGRSRALPQGRVLGGGTNRGGIGDYDDWVTLGNPGWSFWDLMPYFCKSETFTPHPQSEIANAVGINQNPLVHGNKGPVNVSFSSHIYNETVNFFSALNELRMPVSYDPNDGATAGASFLPLALNPANQTRCDARSAYFEPYAMRPNLWVSTNQHVTRILFEGGSGNPNTTTPTPGDSSVGQGSSFSRPDGLFSNITQNGIASRRRMFQPVYHTLDSLKQRLGMRKRQPTNTSVTSVGSLLRANGVEFASAASELRRNITAVREIIVAAGALHTPQVLKLSGLGPASELHSLQIPVLVDLPGVGMNLQDHALVGVFYPYQKPTSLTSVQIASNYSLMSQFGATYQANRTGPWTADPPDGNAFPALLVLTNRSFSIITKAQTQKAIDYLPPDVHQNVIAGFEAQRQLLIKALQDPKRAAYELLNFNYGAFSNVNMRPFSRSTVKLSSSRPFDPPLIDPRYGSNPVDLEVLLASIVYNRQVLGTTSMKLLEPLQLNPRPNATDQEILQFIKANIQTEFHPSGTCAMLPLDLGGVVDPQLLVYGTQNLRIVDASIMPVIPASHLQAVVYGVAEKVGTCNIISIAVIFNFTTATTTTSPTANVDVVASQAINNFSDASAPICSHPVNRESNIVFGLFKCILQPCVVVHMHMYFGRHNLPTSVDVVLPTSTSNNGFRASSAIFCDSLTKSDLHIRTDFIFITEHKLHALLLLVNAKHEFSAFLVFFFNVVFRSCFVIDLCPFRVFVIQVFFNLAVEALISVIELYRQIHVEHRKSIDLDLDLYKSVDDSIIPLFFFSSSHDAFAQHVVGDDVSTRRLPMDHKHDDADMTQLSHCADSLTPIRLMRLG</sequence>
<dbReference type="GO" id="GO:0050660">
    <property type="term" value="F:flavin adenine dinucleotide binding"/>
    <property type="evidence" value="ECO:0007669"/>
    <property type="project" value="InterPro"/>
</dbReference>
<dbReference type="InterPro" id="IPR012132">
    <property type="entry name" value="GMC_OxRdtase"/>
</dbReference>
<dbReference type="InterPro" id="IPR007867">
    <property type="entry name" value="GMC_OxRtase_C"/>
</dbReference>
<dbReference type="Proteomes" id="UP000304928">
    <property type="component" value="Unassembled WGS sequence"/>
</dbReference>
<feature type="domain" description="Glucose-methanol-choline oxidoreductase N-terminal" evidence="3">
    <location>
        <begin position="368"/>
        <end position="382"/>
    </location>
</feature>
<dbReference type="GO" id="GO:0044550">
    <property type="term" value="P:secondary metabolite biosynthetic process"/>
    <property type="evidence" value="ECO:0007669"/>
    <property type="project" value="TreeGrafter"/>
</dbReference>
<evidence type="ECO:0000313" key="4">
    <source>
        <dbReference type="EMBL" id="THW97858.1"/>
    </source>
</evidence>
<protein>
    <recommendedName>
        <fullName evidence="3">Glucose-methanol-choline oxidoreductase N-terminal domain-containing protein</fullName>
    </recommendedName>
</protein>
<evidence type="ECO:0000313" key="5">
    <source>
        <dbReference type="Proteomes" id="UP000304928"/>
    </source>
</evidence>
<comment type="similarity">
    <text evidence="1">Belongs to the GMC oxidoreductase family.</text>
</comment>
<dbReference type="EMBL" id="QZAR01000001">
    <property type="protein sequence ID" value="THW97858.1"/>
    <property type="molecule type" value="Genomic_DNA"/>
</dbReference>
<gene>
    <name evidence="4" type="ORF">D6D15_00051</name>
</gene>
<dbReference type="Gene3D" id="3.50.50.60">
    <property type="entry name" value="FAD/NAD(P)-binding domain"/>
    <property type="match status" value="2"/>
</dbReference>
<dbReference type="InterPro" id="IPR000172">
    <property type="entry name" value="GMC_OxRdtase_N"/>
</dbReference>
<dbReference type="PROSITE" id="PS00624">
    <property type="entry name" value="GMC_OXRED_2"/>
    <property type="match status" value="1"/>
</dbReference>